<dbReference type="AlphaFoldDB" id="A0A329EDE1"/>
<comment type="similarity">
    <text evidence="1">Belongs to the Gfa family.</text>
</comment>
<reference evidence="5 6" key="1">
    <citation type="submission" date="2018-06" db="EMBL/GenBank/DDBJ databases">
        <title>Freshwater and sediment microbial communities from various areas in North America, analyzing microbe dynamics in response to fracking.</title>
        <authorList>
            <person name="Lamendella R."/>
        </authorList>
    </citation>
    <scope>NUCLEOTIDE SEQUENCE [LARGE SCALE GENOMIC DNA]</scope>
    <source>
        <strain evidence="5 6">99A</strain>
    </source>
</reference>
<dbReference type="InterPro" id="IPR011057">
    <property type="entry name" value="Mss4-like_sf"/>
</dbReference>
<sequence length="127" mass="14458">MTHSDSEEMLTGRCHCGNVTLTIPYPSKTATECNCSICSRYASIWGYFKQSQVTLTIKESGVESYSWGDKEILFYHCKNCGCITHYSSASKSDNDRLAVNYRMFKPALLNNIKIRHFDGADSWTYLD</sequence>
<dbReference type="SUPFAM" id="SSF51316">
    <property type="entry name" value="Mss4-like"/>
    <property type="match status" value="1"/>
</dbReference>
<keyword evidence="2" id="KW-0479">Metal-binding</keyword>
<evidence type="ECO:0000256" key="2">
    <source>
        <dbReference type="ARBA" id="ARBA00022723"/>
    </source>
</evidence>
<protein>
    <recommendedName>
        <fullName evidence="4">CENP-V/GFA domain-containing protein</fullName>
    </recommendedName>
</protein>
<evidence type="ECO:0000259" key="4">
    <source>
        <dbReference type="PROSITE" id="PS51891"/>
    </source>
</evidence>
<dbReference type="RefSeq" id="WP_258401167.1">
    <property type="nucleotide sequence ID" value="NZ_QLTR01000006.1"/>
</dbReference>
<dbReference type="PANTHER" id="PTHR28620:SF1">
    <property type="entry name" value="CENP-V_GFA DOMAIN-CONTAINING PROTEIN"/>
    <property type="match status" value="1"/>
</dbReference>
<gene>
    <name evidence="5" type="ORF">DET48_106172</name>
</gene>
<dbReference type="GO" id="GO:0016846">
    <property type="term" value="F:carbon-sulfur lyase activity"/>
    <property type="evidence" value="ECO:0007669"/>
    <property type="project" value="InterPro"/>
</dbReference>
<name>A0A329EDE1_VIBDI</name>
<dbReference type="Gene3D" id="2.170.150.70">
    <property type="match status" value="1"/>
</dbReference>
<dbReference type="PANTHER" id="PTHR28620">
    <property type="entry name" value="CENTROMERE PROTEIN V"/>
    <property type="match status" value="1"/>
</dbReference>
<dbReference type="InterPro" id="IPR006913">
    <property type="entry name" value="CENP-V/GFA"/>
</dbReference>
<dbReference type="GO" id="GO:0046872">
    <property type="term" value="F:metal ion binding"/>
    <property type="evidence" value="ECO:0007669"/>
    <property type="project" value="UniProtKB-KW"/>
</dbReference>
<evidence type="ECO:0000256" key="3">
    <source>
        <dbReference type="ARBA" id="ARBA00022833"/>
    </source>
</evidence>
<proteinExistence type="inferred from homology"/>
<accession>A0A329EDE1</accession>
<evidence type="ECO:0000256" key="1">
    <source>
        <dbReference type="ARBA" id="ARBA00005495"/>
    </source>
</evidence>
<dbReference type="Pfam" id="PF04828">
    <property type="entry name" value="GFA"/>
    <property type="match status" value="1"/>
</dbReference>
<keyword evidence="3" id="KW-0862">Zinc</keyword>
<dbReference type="PROSITE" id="PS51891">
    <property type="entry name" value="CENP_V_GFA"/>
    <property type="match status" value="1"/>
</dbReference>
<dbReference type="EMBL" id="QLTR01000006">
    <property type="protein sequence ID" value="RAS66392.1"/>
    <property type="molecule type" value="Genomic_DNA"/>
</dbReference>
<feature type="domain" description="CENP-V/GFA" evidence="4">
    <location>
        <begin position="10"/>
        <end position="124"/>
    </location>
</feature>
<evidence type="ECO:0000313" key="6">
    <source>
        <dbReference type="Proteomes" id="UP000248729"/>
    </source>
</evidence>
<comment type="caution">
    <text evidence="5">The sequence shown here is derived from an EMBL/GenBank/DDBJ whole genome shotgun (WGS) entry which is preliminary data.</text>
</comment>
<dbReference type="InterPro" id="IPR052355">
    <property type="entry name" value="CENP-V-like"/>
</dbReference>
<organism evidence="5 6">
    <name type="scientific">Vibrio diazotrophicus</name>
    <dbReference type="NCBI Taxonomy" id="685"/>
    <lineage>
        <taxon>Bacteria</taxon>
        <taxon>Pseudomonadati</taxon>
        <taxon>Pseudomonadota</taxon>
        <taxon>Gammaproteobacteria</taxon>
        <taxon>Vibrionales</taxon>
        <taxon>Vibrionaceae</taxon>
        <taxon>Vibrio</taxon>
    </lineage>
</organism>
<dbReference type="Proteomes" id="UP000248729">
    <property type="component" value="Unassembled WGS sequence"/>
</dbReference>
<evidence type="ECO:0000313" key="5">
    <source>
        <dbReference type="EMBL" id="RAS66392.1"/>
    </source>
</evidence>